<dbReference type="AlphaFoldDB" id="E7GCB2"/>
<evidence type="ECO:0000313" key="4">
    <source>
        <dbReference type="Proteomes" id="UP000003157"/>
    </source>
</evidence>
<dbReference type="InterPro" id="IPR039648">
    <property type="entry name" value="DHPH_N"/>
</dbReference>
<evidence type="ECO:0000259" key="2">
    <source>
        <dbReference type="Pfam" id="PF21688"/>
    </source>
</evidence>
<name>E7GCB2_9FIRM</name>
<dbReference type="Gene3D" id="3.50.50.60">
    <property type="entry name" value="FAD/NAD(P)-binding domain"/>
    <property type="match status" value="2"/>
</dbReference>
<dbReference type="Pfam" id="PF21688">
    <property type="entry name" value="FAD-depend_C"/>
    <property type="match status" value="1"/>
</dbReference>
<dbReference type="EMBL" id="ADKX01000039">
    <property type="protein sequence ID" value="EFW04121.1"/>
    <property type="molecule type" value="Genomic_DNA"/>
</dbReference>
<dbReference type="RefSeq" id="WP_008789492.1">
    <property type="nucleotide sequence ID" value="NZ_AKCB01000001.1"/>
</dbReference>
<dbReference type="Gene3D" id="3.30.70.2700">
    <property type="match status" value="1"/>
</dbReference>
<accession>E7GCB2</accession>
<dbReference type="STRING" id="100884.GCA_000269565_00054"/>
<dbReference type="GeneID" id="78227992"/>
<dbReference type="PANTHER" id="PTHR42842">
    <property type="entry name" value="FAD/NAD(P)-BINDING OXIDOREDUCTASE"/>
    <property type="match status" value="1"/>
</dbReference>
<evidence type="ECO:0000313" key="3">
    <source>
        <dbReference type="EMBL" id="EFW04121.1"/>
    </source>
</evidence>
<dbReference type="InterPro" id="IPR028348">
    <property type="entry name" value="FAD-binding_protein"/>
</dbReference>
<evidence type="ECO:0000259" key="1">
    <source>
        <dbReference type="Pfam" id="PF00070"/>
    </source>
</evidence>
<dbReference type="InterPro" id="IPR049516">
    <property type="entry name" value="FAD-depend_C"/>
</dbReference>
<comment type="caution">
    <text evidence="3">The sequence shown here is derived from an EMBL/GenBank/DDBJ whole genome shotgun (WGS) entry which is preliminary data.</text>
</comment>
<keyword evidence="4" id="KW-1185">Reference proteome</keyword>
<dbReference type="PANTHER" id="PTHR42842:SF3">
    <property type="entry name" value="FAD_NAD(P)-BINDING OXIDOREDUCTASE FAMILY PROTEIN"/>
    <property type="match status" value="1"/>
</dbReference>
<dbReference type="InterPro" id="IPR036188">
    <property type="entry name" value="FAD/NAD-bd_sf"/>
</dbReference>
<feature type="domain" description="Pyridine nucleotide-disulphide oxidoreductase N-terminal" evidence="1">
    <location>
        <begin position="88"/>
        <end position="124"/>
    </location>
</feature>
<dbReference type="Proteomes" id="UP000003157">
    <property type="component" value="Unassembled WGS sequence"/>
</dbReference>
<reference evidence="3 4" key="1">
    <citation type="submission" date="2010-12" db="EMBL/GenBank/DDBJ databases">
        <title>The Genome Sequence of Coprobacillus sp. strain 29_1.</title>
        <authorList>
            <consortium name="The Broad Institute Genome Sequencing Platform"/>
            <person name="Earl A."/>
            <person name="Ward D."/>
            <person name="Feldgarden M."/>
            <person name="Gevers D."/>
            <person name="Daigneault M."/>
            <person name="Sibley C.D."/>
            <person name="White A."/>
            <person name="Strauss J."/>
            <person name="Allen-Vercoe E."/>
            <person name="Young S.K."/>
            <person name="Zeng Q."/>
            <person name="Gargeya S."/>
            <person name="Fitzgerald M."/>
            <person name="Haas B."/>
            <person name="Abouelleil A."/>
            <person name="Alvarado L."/>
            <person name="Arachchi H.M."/>
            <person name="Berlin A."/>
            <person name="Brown A."/>
            <person name="Chapman S.B."/>
            <person name="Chen Z."/>
            <person name="Dunbar C."/>
            <person name="Freedman E."/>
            <person name="Gearin G."/>
            <person name="Gellesch M."/>
            <person name="Goldberg J."/>
            <person name="Griggs A."/>
            <person name="Gujja S."/>
            <person name="Heilman E."/>
            <person name="Heiman D."/>
            <person name="Howarth C."/>
            <person name="Larson L."/>
            <person name="Lui A."/>
            <person name="MacDonald P.J.P."/>
            <person name="Mehta T."/>
            <person name="Montmayeur A."/>
            <person name="Murphy C."/>
            <person name="Neiman D."/>
            <person name="Pearson M."/>
            <person name="Priest M."/>
            <person name="Roberts A."/>
            <person name="Saif S."/>
            <person name="Shea T."/>
            <person name="Shenoy N."/>
            <person name="Sisk P."/>
            <person name="Stolte C."/>
            <person name="Sykes S."/>
            <person name="White J."/>
            <person name="Yandava C."/>
            <person name="Nusbaum C."/>
            <person name="Birren B."/>
        </authorList>
    </citation>
    <scope>NUCLEOTIDE SEQUENCE [LARGE SCALE GENOMIC DNA]</scope>
    <source>
        <strain evidence="3 4">29_1</strain>
    </source>
</reference>
<dbReference type="HOGENOM" id="CLU_028644_3_0_9"/>
<dbReference type="eggNOG" id="COG2509">
    <property type="taxonomic scope" value="Bacteria"/>
</dbReference>
<dbReference type="PIRSF" id="PIRSF038984">
    <property type="entry name" value="FAD_binding_protein"/>
    <property type="match status" value="1"/>
</dbReference>
<protein>
    <submittedName>
        <fullName evidence="3">FAD dependent oxidoreductase</fullName>
    </submittedName>
</protein>
<dbReference type="Pfam" id="PF00070">
    <property type="entry name" value="Pyr_redox"/>
    <property type="match status" value="1"/>
</dbReference>
<organism evidence="3 4">
    <name type="scientific">Coprobacillus cateniformis</name>
    <dbReference type="NCBI Taxonomy" id="100884"/>
    <lineage>
        <taxon>Bacteria</taxon>
        <taxon>Bacillati</taxon>
        <taxon>Bacillota</taxon>
        <taxon>Erysipelotrichia</taxon>
        <taxon>Erysipelotrichales</taxon>
        <taxon>Coprobacillaceae</taxon>
        <taxon>Coprobacillus</taxon>
    </lineage>
</organism>
<feature type="domain" description="FAD-dependent protein C-terminal" evidence="2">
    <location>
        <begin position="274"/>
        <end position="470"/>
    </location>
</feature>
<sequence>MLRINNVKVALGKNNYAKILSQVLNMREKEMKNVRLVKQSVDARRQRVHLICSFEFEVDDEETVLRQHQQVQRVKPYQYEYLPRNDHKVVVVGSGPAGIFCAYVLSQVGQAVTVIERGQPVEQRVKDVDALLKCGQLNSQSNIAFGEGGAGTFSDGKLTTGIKNKRLQYILETFVKHGAPQDILYLSKPHIGTDYLRRVLINMRQEMELKGVKFLFDTQFVDFEIKDDKKYVKAIHQQKEVLIEADDLVLAIGHSARDTYEMLYNKGLLMEQKAFAVGVRIEQSQESINRIQYKDSATSPYLKAAPYKLAVTTKEKRGVYTFCMCPGGYVVPSMHEEKTLCVNGMSYYARDGVNANSAILVNVKTEDFESEHPLAGIAFQRQLEKAAFEMGGHNYCAPVQLVQDYLENRISTQLGTVKPSYQIGYVFSNLNLLFPDFINRNLKEGLILMNQKMPGFIDENTLITGVEARSSAPVRLLRNEYYESCFAGIYPIGEGAGYAGGIMSAAVDGIMCAEMILREDKNGSC</sequence>
<dbReference type="OrthoDB" id="9762921at2"/>
<proteinExistence type="predicted"/>
<dbReference type="SUPFAM" id="SSF51905">
    <property type="entry name" value="FAD/NAD(P)-binding domain"/>
    <property type="match status" value="1"/>
</dbReference>
<gene>
    <name evidence="3" type="ORF">HMPREF9488_02404</name>
</gene>